<dbReference type="PANTHER" id="PTHR44757">
    <property type="entry name" value="DIGUANYLATE CYCLASE DGCP"/>
    <property type="match status" value="1"/>
</dbReference>
<keyword evidence="1" id="KW-0812">Transmembrane</keyword>
<dbReference type="SMART" id="SM00052">
    <property type="entry name" value="EAL"/>
    <property type="match status" value="1"/>
</dbReference>
<dbReference type="InterPro" id="IPR000160">
    <property type="entry name" value="GGDEF_dom"/>
</dbReference>
<dbReference type="InterPro" id="IPR029787">
    <property type="entry name" value="Nucleotide_cyclase"/>
</dbReference>
<dbReference type="RefSeq" id="WP_123881902.1">
    <property type="nucleotide sequence ID" value="NZ_RPFZ01000001.1"/>
</dbReference>
<dbReference type="CDD" id="cd01948">
    <property type="entry name" value="EAL"/>
    <property type="match status" value="1"/>
</dbReference>
<dbReference type="GO" id="GO:0016020">
    <property type="term" value="C:membrane"/>
    <property type="evidence" value="ECO:0007669"/>
    <property type="project" value="UniProtKB-UniRule"/>
</dbReference>
<feature type="transmembrane region" description="Helical" evidence="1">
    <location>
        <begin position="215"/>
        <end position="236"/>
    </location>
</feature>
<dbReference type="PROSITE" id="PS50924">
    <property type="entry name" value="MHYT"/>
    <property type="match status" value="1"/>
</dbReference>
<sequence>MRIVTCIVHDHNLWFVAMAALMCVTGSLVSVTLFRRTMAETGLARVYWCFMSAMTAGAATWATHFIAMLGYQTDAPVDLDSVLTVVSALIATAGIGFGLVFASLNNRRLAIVAGGATMGLAVAAMHYVGMFAYRVEGIVHWDWRYIAASLVITVAGGMLAVRRLRTGGERLMIVQAGALLSLTIVGLHFADMAAFSVTPLPGISHVDDSEIFTGMAAAIGMVALLIVGTGMSTYVIERKTSSESEDRIAHIAMHDSLTDLANRHQFTDLLEAECDKLKRYGRPFSLLMVDLDRFKPINDTLGHPIGDAVLQRVANRLCVAVRSGDVVARLGGDEFAILGFGIRDSGTAASQAARIVEILSRPMIVNGHVIELSGSVGFAVAPEHGSDPENLIQHADIALYSAKRDGKRTFRMFEASLMEDIRRRRSLEAALRQACMRDEFTIAYQPVFSSASGEISGAEALVRWTCAERGPVSPVEFIPVAEELGLVSRIGADVLRRACKDAASWPGGLDLAVNVSPVQLLDPRLPQTVARALEDSGLQPERLELEITETALLNNDEAALRTLTQIQELGVRISLDDFGTGYSSLSYLHRFPISRIKIDKSFVQRLPDDLGSASIVRAIAQLGESLSMKITAEGIETDGQLTFIREQGCDHVQGFLTGHPIPAEAFADLVARAARVAAS</sequence>
<feature type="transmembrane region" description="Helical" evidence="1">
    <location>
        <begin position="12"/>
        <end position="34"/>
    </location>
</feature>
<dbReference type="EMBL" id="RPFZ01000001">
    <property type="protein sequence ID" value="RPF72391.1"/>
    <property type="molecule type" value="Genomic_DNA"/>
</dbReference>
<dbReference type="InterPro" id="IPR001633">
    <property type="entry name" value="EAL_dom"/>
</dbReference>
<feature type="transmembrane region" description="Helical" evidence="1">
    <location>
        <begin position="46"/>
        <end position="69"/>
    </location>
</feature>
<feature type="transmembrane region" description="Helical" evidence="1">
    <location>
        <begin position="81"/>
        <end position="102"/>
    </location>
</feature>
<comment type="caution">
    <text evidence="5">The sequence shown here is derived from an EMBL/GenBank/DDBJ whole genome shotgun (WGS) entry which is preliminary data.</text>
</comment>
<evidence type="ECO:0000256" key="1">
    <source>
        <dbReference type="PROSITE-ProRule" id="PRU00244"/>
    </source>
</evidence>
<evidence type="ECO:0000313" key="5">
    <source>
        <dbReference type="EMBL" id="RPF72391.1"/>
    </source>
</evidence>
<proteinExistence type="predicted"/>
<feature type="transmembrane region" description="Helical" evidence="1">
    <location>
        <begin position="109"/>
        <end position="131"/>
    </location>
</feature>
<feature type="transmembrane region" description="Helical" evidence="1">
    <location>
        <begin position="173"/>
        <end position="195"/>
    </location>
</feature>
<dbReference type="FunFam" id="3.30.70.270:FF:000001">
    <property type="entry name" value="Diguanylate cyclase domain protein"/>
    <property type="match status" value="1"/>
</dbReference>
<dbReference type="PANTHER" id="PTHR44757:SF10">
    <property type="entry name" value="MEMBRANE PROTEIN"/>
    <property type="match status" value="1"/>
</dbReference>
<keyword evidence="6" id="KW-1185">Reference proteome</keyword>
<protein>
    <submittedName>
        <fullName evidence="5">EAL domain-containing protein</fullName>
    </submittedName>
</protein>
<dbReference type="PROSITE" id="PS50883">
    <property type="entry name" value="EAL"/>
    <property type="match status" value="1"/>
</dbReference>
<keyword evidence="1" id="KW-1133">Transmembrane helix</keyword>
<feature type="domain" description="MHYT" evidence="4">
    <location>
        <begin position="11"/>
        <end position="198"/>
    </location>
</feature>
<organism evidence="5 6">
    <name type="scientific">Aurantiacibacter spongiae</name>
    <dbReference type="NCBI Taxonomy" id="2488860"/>
    <lineage>
        <taxon>Bacteria</taxon>
        <taxon>Pseudomonadati</taxon>
        <taxon>Pseudomonadota</taxon>
        <taxon>Alphaproteobacteria</taxon>
        <taxon>Sphingomonadales</taxon>
        <taxon>Erythrobacteraceae</taxon>
        <taxon>Aurantiacibacter</taxon>
    </lineage>
</organism>
<accession>A0A3N5DSX3</accession>
<dbReference type="InterPro" id="IPR005330">
    <property type="entry name" value="MHYT_dom"/>
</dbReference>
<dbReference type="AlphaFoldDB" id="A0A3N5DSX3"/>
<dbReference type="Pfam" id="PF03707">
    <property type="entry name" value="MHYT"/>
    <property type="match status" value="2"/>
</dbReference>
<evidence type="ECO:0000259" key="4">
    <source>
        <dbReference type="PROSITE" id="PS50924"/>
    </source>
</evidence>
<evidence type="ECO:0000259" key="3">
    <source>
        <dbReference type="PROSITE" id="PS50887"/>
    </source>
</evidence>
<feature type="transmembrane region" description="Helical" evidence="1">
    <location>
        <begin position="143"/>
        <end position="161"/>
    </location>
</feature>
<feature type="domain" description="EAL" evidence="2">
    <location>
        <begin position="424"/>
        <end position="674"/>
    </location>
</feature>
<dbReference type="GO" id="GO:0003824">
    <property type="term" value="F:catalytic activity"/>
    <property type="evidence" value="ECO:0007669"/>
    <property type="project" value="UniProtKB-ARBA"/>
</dbReference>
<dbReference type="SUPFAM" id="SSF141868">
    <property type="entry name" value="EAL domain-like"/>
    <property type="match status" value="1"/>
</dbReference>
<feature type="domain" description="GGDEF" evidence="3">
    <location>
        <begin position="282"/>
        <end position="415"/>
    </location>
</feature>
<dbReference type="NCBIfam" id="TIGR00254">
    <property type="entry name" value="GGDEF"/>
    <property type="match status" value="1"/>
</dbReference>
<dbReference type="InterPro" id="IPR035919">
    <property type="entry name" value="EAL_sf"/>
</dbReference>
<dbReference type="Pfam" id="PF00563">
    <property type="entry name" value="EAL"/>
    <property type="match status" value="1"/>
</dbReference>
<evidence type="ECO:0000259" key="2">
    <source>
        <dbReference type="PROSITE" id="PS50883"/>
    </source>
</evidence>
<dbReference type="SMART" id="SM00267">
    <property type="entry name" value="GGDEF"/>
    <property type="match status" value="1"/>
</dbReference>
<dbReference type="PROSITE" id="PS50887">
    <property type="entry name" value="GGDEF"/>
    <property type="match status" value="1"/>
</dbReference>
<dbReference type="Proteomes" id="UP000275232">
    <property type="component" value="Unassembled WGS sequence"/>
</dbReference>
<dbReference type="SUPFAM" id="SSF55073">
    <property type="entry name" value="Nucleotide cyclase"/>
    <property type="match status" value="1"/>
</dbReference>
<gene>
    <name evidence="5" type="ORF">EG799_12700</name>
</gene>
<dbReference type="InterPro" id="IPR043128">
    <property type="entry name" value="Rev_trsase/Diguanyl_cyclase"/>
</dbReference>
<keyword evidence="1" id="KW-0472">Membrane</keyword>
<name>A0A3N5DSX3_9SPHN</name>
<dbReference type="InterPro" id="IPR052155">
    <property type="entry name" value="Biofilm_reg_signaling"/>
</dbReference>
<dbReference type="Gene3D" id="3.30.70.270">
    <property type="match status" value="1"/>
</dbReference>
<dbReference type="Pfam" id="PF00990">
    <property type="entry name" value="GGDEF"/>
    <property type="match status" value="1"/>
</dbReference>
<evidence type="ECO:0000313" key="6">
    <source>
        <dbReference type="Proteomes" id="UP000275232"/>
    </source>
</evidence>
<dbReference type="OrthoDB" id="9790882at2"/>
<reference evidence="5 6" key="1">
    <citation type="submission" date="2018-11" db="EMBL/GenBank/DDBJ databases">
        <title>Erythrobacter spongiae sp. nov., isolated from a marine sponge.</title>
        <authorList>
            <person name="Zhuang L."/>
            <person name="Luo L."/>
        </authorList>
    </citation>
    <scope>NUCLEOTIDE SEQUENCE [LARGE SCALE GENOMIC DNA]</scope>
    <source>
        <strain evidence="5 6">HN-E23</strain>
    </source>
</reference>
<dbReference type="CDD" id="cd01949">
    <property type="entry name" value="GGDEF"/>
    <property type="match status" value="1"/>
</dbReference>
<dbReference type="Gene3D" id="3.20.20.450">
    <property type="entry name" value="EAL domain"/>
    <property type="match status" value="1"/>
</dbReference>